<evidence type="ECO:0000256" key="11">
    <source>
        <dbReference type="RuleBase" id="RU003783"/>
    </source>
</evidence>
<evidence type="ECO:0000256" key="13">
    <source>
        <dbReference type="RuleBase" id="RU003785"/>
    </source>
</evidence>
<protein>
    <recommendedName>
        <fullName evidence="10">tRNA dimethylallyltransferase</fullName>
        <ecNumber evidence="10">2.5.1.75</ecNumber>
    </recommendedName>
    <alternativeName>
        <fullName evidence="10">Dimethylallyl diphosphate:tRNA dimethylallyltransferase</fullName>
        <shortName evidence="10">DMAPP:tRNA dimethylallyltransferase</shortName>
        <shortName evidence="10">DMATase</shortName>
    </alternativeName>
    <alternativeName>
        <fullName evidence="10">Isopentenyl-diphosphate:tRNA isopentenyltransferase</fullName>
        <shortName evidence="10">IPP transferase</shortName>
        <shortName evidence="10">IPPT</shortName>
        <shortName evidence="10">IPTase</shortName>
    </alternativeName>
</protein>
<dbReference type="PANTHER" id="PTHR11088:SF60">
    <property type="entry name" value="TRNA DIMETHYLALLYLTRANSFERASE"/>
    <property type="match status" value="1"/>
</dbReference>
<dbReference type="InterPro" id="IPR018022">
    <property type="entry name" value="IPT"/>
</dbReference>
<organism evidence="14 15">
    <name type="scientific">Stella humosa</name>
    <dbReference type="NCBI Taxonomy" id="94"/>
    <lineage>
        <taxon>Bacteria</taxon>
        <taxon>Pseudomonadati</taxon>
        <taxon>Pseudomonadota</taxon>
        <taxon>Alphaproteobacteria</taxon>
        <taxon>Rhodospirillales</taxon>
        <taxon>Stellaceae</taxon>
        <taxon>Stella</taxon>
    </lineage>
</organism>
<dbReference type="PANTHER" id="PTHR11088">
    <property type="entry name" value="TRNA DIMETHYLALLYLTRANSFERASE"/>
    <property type="match status" value="1"/>
</dbReference>
<evidence type="ECO:0000256" key="9">
    <source>
        <dbReference type="ARBA" id="ARBA00049563"/>
    </source>
</evidence>
<evidence type="ECO:0000256" key="12">
    <source>
        <dbReference type="RuleBase" id="RU003784"/>
    </source>
</evidence>
<dbReference type="EC" id="2.5.1.75" evidence="10"/>
<evidence type="ECO:0000256" key="5">
    <source>
        <dbReference type="ARBA" id="ARBA00022694"/>
    </source>
</evidence>
<feature type="region of interest" description="Interaction with substrate tRNA" evidence="10">
    <location>
        <begin position="47"/>
        <end position="50"/>
    </location>
</feature>
<dbReference type="EMBL" id="RJKX01000018">
    <property type="protein sequence ID" value="ROP81149.1"/>
    <property type="molecule type" value="Genomic_DNA"/>
</dbReference>
<dbReference type="Proteomes" id="UP000278222">
    <property type="component" value="Unassembled WGS sequence"/>
</dbReference>
<comment type="similarity">
    <text evidence="3 10 13">Belongs to the IPP transferase family.</text>
</comment>
<feature type="binding site" evidence="10">
    <location>
        <begin position="22"/>
        <end position="29"/>
    </location>
    <ligand>
        <name>ATP</name>
        <dbReference type="ChEBI" id="CHEBI:30616"/>
    </ligand>
</feature>
<evidence type="ECO:0000256" key="2">
    <source>
        <dbReference type="ARBA" id="ARBA00003213"/>
    </source>
</evidence>
<keyword evidence="7 10" id="KW-0067">ATP-binding</keyword>
<proteinExistence type="inferred from homology"/>
<dbReference type="HAMAP" id="MF_00185">
    <property type="entry name" value="IPP_trans"/>
    <property type="match status" value="1"/>
</dbReference>
<dbReference type="RefSeq" id="WP_123694795.1">
    <property type="nucleotide sequence ID" value="NZ_AP019700.1"/>
</dbReference>
<dbReference type="GO" id="GO:0006400">
    <property type="term" value="P:tRNA modification"/>
    <property type="evidence" value="ECO:0007669"/>
    <property type="project" value="TreeGrafter"/>
</dbReference>
<evidence type="ECO:0000256" key="8">
    <source>
        <dbReference type="ARBA" id="ARBA00022842"/>
    </source>
</evidence>
<evidence type="ECO:0000256" key="7">
    <source>
        <dbReference type="ARBA" id="ARBA00022840"/>
    </source>
</evidence>
<comment type="caution">
    <text evidence="10">Lacks conserved residue(s) required for the propagation of feature annotation.</text>
</comment>
<dbReference type="GO" id="GO:0052381">
    <property type="term" value="F:tRNA dimethylallyltransferase activity"/>
    <property type="evidence" value="ECO:0007669"/>
    <property type="project" value="UniProtKB-UniRule"/>
</dbReference>
<gene>
    <name evidence="10" type="primary">miaA</name>
    <name evidence="14" type="ORF">EDC65_5004</name>
</gene>
<comment type="function">
    <text evidence="2 10 12">Catalyzes the transfer of a dimethylallyl group onto the adenine at position 37 in tRNAs that read codons beginning with uridine, leading to the formation of N6-(dimethylallyl)adenosine (i(6)A).</text>
</comment>
<dbReference type="InterPro" id="IPR039657">
    <property type="entry name" value="Dimethylallyltransferase"/>
</dbReference>
<sequence length="327" mass="35023">MSEDENGQRSQRPAIDALVVAGPTAGGKSALALAVAERFGGTIINADSQQLYRELRILTARPSAEDEARVPHRLYGALPASEAGSAERWRQMAVAEIQAVAAAGGRPILVGGTGLYLRALIQGLAAVPEIPEAVRAEGRALHLEIGGPAFHDRLAGLDPEAAERLAPGDSQRLVRAWEVVTATGRPLGDWQRASVPPADAPRVAALLVMPPRLALQPAIGTRFRAMLAAGAVAEVEALLALGLSPDLPAMKAVGVPELAGYVAGQTSLEVATAAAIRASEQYAKRQLTWFRHQAPRDMPVNRILREQYSERLLPEIFSFVRRFWLTR</sequence>
<feature type="site" description="Interaction with substrate tRNA" evidence="10">
    <location>
        <position position="113"/>
    </location>
</feature>
<comment type="subunit">
    <text evidence="10">Monomer.</text>
</comment>
<name>A0A3N1KQT0_9PROT</name>
<dbReference type="NCBIfam" id="TIGR00174">
    <property type="entry name" value="miaA"/>
    <property type="match status" value="1"/>
</dbReference>
<evidence type="ECO:0000256" key="1">
    <source>
        <dbReference type="ARBA" id="ARBA00001946"/>
    </source>
</evidence>
<evidence type="ECO:0000256" key="10">
    <source>
        <dbReference type="HAMAP-Rule" id="MF_00185"/>
    </source>
</evidence>
<accession>A0A3N1KQT0</accession>
<comment type="caution">
    <text evidence="14">The sequence shown here is derived from an EMBL/GenBank/DDBJ whole genome shotgun (WGS) entry which is preliminary data.</text>
</comment>
<dbReference type="Gene3D" id="1.10.20.140">
    <property type="match status" value="1"/>
</dbReference>
<reference evidence="14 15" key="1">
    <citation type="submission" date="2018-11" db="EMBL/GenBank/DDBJ databases">
        <title>Genomic Encyclopedia of Type Strains, Phase IV (KMG-IV): sequencing the most valuable type-strain genomes for metagenomic binning, comparative biology and taxonomic classification.</title>
        <authorList>
            <person name="Goeker M."/>
        </authorList>
    </citation>
    <scope>NUCLEOTIDE SEQUENCE [LARGE SCALE GENOMIC DNA]</scope>
    <source>
        <strain evidence="14 15">DSM 5900</strain>
    </source>
</reference>
<evidence type="ECO:0000313" key="15">
    <source>
        <dbReference type="Proteomes" id="UP000278222"/>
    </source>
</evidence>
<feature type="site" description="Interaction with substrate tRNA" evidence="10">
    <location>
        <position position="135"/>
    </location>
</feature>
<keyword evidence="6 10" id="KW-0547">Nucleotide-binding</keyword>
<comment type="catalytic activity">
    <reaction evidence="9 10 11">
        <text>adenosine(37) in tRNA + dimethylallyl diphosphate = N(6)-dimethylallyladenosine(37) in tRNA + diphosphate</text>
        <dbReference type="Rhea" id="RHEA:26482"/>
        <dbReference type="Rhea" id="RHEA-COMP:10162"/>
        <dbReference type="Rhea" id="RHEA-COMP:10375"/>
        <dbReference type="ChEBI" id="CHEBI:33019"/>
        <dbReference type="ChEBI" id="CHEBI:57623"/>
        <dbReference type="ChEBI" id="CHEBI:74411"/>
        <dbReference type="ChEBI" id="CHEBI:74415"/>
        <dbReference type="EC" id="2.5.1.75"/>
    </reaction>
</comment>
<keyword evidence="8 10" id="KW-0460">Magnesium</keyword>
<evidence type="ECO:0000313" key="14">
    <source>
        <dbReference type="EMBL" id="ROP81149.1"/>
    </source>
</evidence>
<dbReference type="GO" id="GO:0005524">
    <property type="term" value="F:ATP binding"/>
    <property type="evidence" value="ECO:0007669"/>
    <property type="project" value="UniProtKB-UniRule"/>
</dbReference>
<keyword evidence="4 10" id="KW-0808">Transferase</keyword>
<evidence type="ECO:0000256" key="4">
    <source>
        <dbReference type="ARBA" id="ARBA00022679"/>
    </source>
</evidence>
<keyword evidence="15" id="KW-1185">Reference proteome</keyword>
<feature type="binding site" evidence="10">
    <location>
        <begin position="24"/>
        <end position="29"/>
    </location>
    <ligand>
        <name>substrate</name>
    </ligand>
</feature>
<feature type="region of interest" description="Interaction with substrate tRNA" evidence="10">
    <location>
        <begin position="171"/>
        <end position="175"/>
    </location>
</feature>
<comment type="cofactor">
    <cofactor evidence="1 10">
        <name>Mg(2+)</name>
        <dbReference type="ChEBI" id="CHEBI:18420"/>
    </cofactor>
</comment>
<keyword evidence="5 10" id="KW-0819">tRNA processing</keyword>
<dbReference type="Pfam" id="PF01715">
    <property type="entry name" value="IPPT"/>
    <property type="match status" value="1"/>
</dbReference>
<dbReference type="InterPro" id="IPR027417">
    <property type="entry name" value="P-loop_NTPase"/>
</dbReference>
<evidence type="ECO:0000256" key="3">
    <source>
        <dbReference type="ARBA" id="ARBA00005842"/>
    </source>
</evidence>
<dbReference type="OrthoDB" id="9776390at2"/>
<dbReference type="SUPFAM" id="SSF52540">
    <property type="entry name" value="P-loop containing nucleoside triphosphate hydrolases"/>
    <property type="match status" value="1"/>
</dbReference>
<dbReference type="Gene3D" id="3.40.50.300">
    <property type="entry name" value="P-loop containing nucleotide triphosphate hydrolases"/>
    <property type="match status" value="1"/>
</dbReference>
<dbReference type="AlphaFoldDB" id="A0A3N1KQT0"/>
<evidence type="ECO:0000256" key="6">
    <source>
        <dbReference type="ARBA" id="ARBA00022741"/>
    </source>
</evidence>